<evidence type="ECO:0000259" key="2">
    <source>
        <dbReference type="SMART" id="SM00065"/>
    </source>
</evidence>
<protein>
    <submittedName>
        <fullName evidence="3">GAF domain-containing protein</fullName>
    </submittedName>
</protein>
<gene>
    <name evidence="3" type="ORF">JIG36_49830</name>
</gene>
<accession>A0ABS2AWL8</accession>
<keyword evidence="4" id="KW-1185">Reference proteome</keyword>
<feature type="compositionally biased region" description="Basic residues" evidence="1">
    <location>
        <begin position="266"/>
        <end position="285"/>
    </location>
</feature>
<evidence type="ECO:0000256" key="1">
    <source>
        <dbReference type="SAM" id="MobiDB-lite"/>
    </source>
</evidence>
<organism evidence="3 4">
    <name type="scientific">Paractinoplanes ovalisporus</name>
    <dbReference type="NCBI Taxonomy" id="2810368"/>
    <lineage>
        <taxon>Bacteria</taxon>
        <taxon>Bacillati</taxon>
        <taxon>Actinomycetota</taxon>
        <taxon>Actinomycetes</taxon>
        <taxon>Micromonosporales</taxon>
        <taxon>Micromonosporaceae</taxon>
        <taxon>Paractinoplanes</taxon>
    </lineage>
</organism>
<sequence length="343" mass="37195">MEPSTSNNHDDLRRSAAEQAALRRVATLVASGAPAAEVFEALVTEVGLLMPATDAALVRLHGDETVTMIGRWNEFDGYRSIGVKHPFGTGTLARLIWDSKRPSRVTSYSETSGSLADMIRSWGWRSSVGAPVVVNAEVWGLTAVGSTNGEVHPPGTEEQLAAFTELLAIAIANAQSRAELEQLAAEQESHRRASGDRQWDPPGVADPQRVARRGGVASGRPAAAGRDGRRGAPAGRGGRDHRLFCHRRGAHQRRQARQGRPGVGSRRPHRRHPARRGGRRRRGRRPDRVGFGPDGPVRPRRGPRWSAAGSQRTGAGHDDRGDPAGPLTLTFPPVHRRRVSARR</sequence>
<dbReference type="InterPro" id="IPR003018">
    <property type="entry name" value="GAF"/>
</dbReference>
<reference evidence="3 4" key="1">
    <citation type="submission" date="2021-01" db="EMBL/GenBank/DDBJ databases">
        <title>Actinoplanes sp. nov. LDG1-06 isolated from lichen.</title>
        <authorList>
            <person name="Saeng-In P."/>
            <person name="Phongsopitanun W."/>
            <person name="Kanchanasin P."/>
            <person name="Yuki M."/>
            <person name="Kudo T."/>
            <person name="Ohkuma M."/>
            <person name="Tanasupawat S."/>
        </authorList>
    </citation>
    <scope>NUCLEOTIDE SEQUENCE [LARGE SCALE GENOMIC DNA]</scope>
    <source>
        <strain evidence="3 4">LDG1-06</strain>
    </source>
</reference>
<dbReference type="Proteomes" id="UP000632138">
    <property type="component" value="Unassembled WGS sequence"/>
</dbReference>
<evidence type="ECO:0000313" key="3">
    <source>
        <dbReference type="EMBL" id="MBM2623616.1"/>
    </source>
</evidence>
<feature type="compositionally biased region" description="Basic residues" evidence="1">
    <location>
        <begin position="244"/>
        <end position="257"/>
    </location>
</feature>
<evidence type="ECO:0000313" key="4">
    <source>
        <dbReference type="Proteomes" id="UP000632138"/>
    </source>
</evidence>
<proteinExistence type="predicted"/>
<dbReference type="EMBL" id="JAENHP010000038">
    <property type="protein sequence ID" value="MBM2623616.1"/>
    <property type="molecule type" value="Genomic_DNA"/>
</dbReference>
<dbReference type="Pfam" id="PF01590">
    <property type="entry name" value="GAF"/>
    <property type="match status" value="1"/>
</dbReference>
<feature type="compositionally biased region" description="Low complexity" evidence="1">
    <location>
        <begin position="213"/>
        <end position="225"/>
    </location>
</feature>
<dbReference type="SUPFAM" id="SSF55781">
    <property type="entry name" value="GAF domain-like"/>
    <property type="match status" value="1"/>
</dbReference>
<name>A0ABS2AWL8_9ACTN</name>
<feature type="region of interest" description="Disordered" evidence="1">
    <location>
        <begin position="181"/>
        <end position="343"/>
    </location>
</feature>
<feature type="compositionally biased region" description="Basic and acidic residues" evidence="1">
    <location>
        <begin position="187"/>
        <end position="199"/>
    </location>
</feature>
<dbReference type="SMART" id="SM00065">
    <property type="entry name" value="GAF"/>
    <property type="match status" value="1"/>
</dbReference>
<dbReference type="InterPro" id="IPR029016">
    <property type="entry name" value="GAF-like_dom_sf"/>
</dbReference>
<feature type="compositionally biased region" description="Basic residues" evidence="1">
    <location>
        <begin position="334"/>
        <end position="343"/>
    </location>
</feature>
<comment type="caution">
    <text evidence="3">The sequence shown here is derived from an EMBL/GenBank/DDBJ whole genome shotgun (WGS) entry which is preliminary data.</text>
</comment>
<dbReference type="Gene3D" id="3.30.450.40">
    <property type="match status" value="1"/>
</dbReference>
<feature type="domain" description="GAF" evidence="2">
    <location>
        <begin position="34"/>
        <end position="181"/>
    </location>
</feature>